<dbReference type="AlphaFoldDB" id="A0AAW7Z323"/>
<name>A0AAW7Z323_9ALTE</name>
<gene>
    <name evidence="2" type="ORF">Q4527_12995</name>
</gene>
<evidence type="ECO:0000313" key="3">
    <source>
        <dbReference type="Proteomes" id="UP001170717"/>
    </source>
</evidence>
<evidence type="ECO:0000256" key="1">
    <source>
        <dbReference type="SAM" id="Phobius"/>
    </source>
</evidence>
<keyword evidence="1" id="KW-0812">Transmembrane</keyword>
<dbReference type="EMBL" id="JAUOQI010000008">
    <property type="protein sequence ID" value="MDO6578317.1"/>
    <property type="molecule type" value="Genomic_DNA"/>
</dbReference>
<sequence length="208" mass="22698">MNLLTNLRLISIVCSITLLSACAVPLHGGGARGGFHSGNAALSIGAGIAAGVAVAVLASPRYEPGHRVKHLPKDAAFIHHHGIDYRYRNGVYYRKIGGDFTVVLPPAGIIIHTLPDHPDTIFVDGQTYYVVEGVYYKRMDGEYIVVKAPVEWSRADSGEYEAGKHYDVLPEGAQPVKIHDTQYFLYGGLYFLPQSTEGKVSYLAVRLN</sequence>
<reference evidence="2" key="1">
    <citation type="submission" date="2023-07" db="EMBL/GenBank/DDBJ databases">
        <title>Genome content predicts the carbon catabolic preferences of heterotrophic bacteria.</title>
        <authorList>
            <person name="Gralka M."/>
        </authorList>
    </citation>
    <scope>NUCLEOTIDE SEQUENCE</scope>
    <source>
        <strain evidence="2">F2M12</strain>
    </source>
</reference>
<keyword evidence="1" id="KW-0472">Membrane</keyword>
<dbReference type="Proteomes" id="UP001170717">
    <property type="component" value="Unassembled WGS sequence"/>
</dbReference>
<comment type="caution">
    <text evidence="2">The sequence shown here is derived from an EMBL/GenBank/DDBJ whole genome shotgun (WGS) entry which is preliminary data.</text>
</comment>
<evidence type="ECO:0000313" key="2">
    <source>
        <dbReference type="EMBL" id="MDO6578317.1"/>
    </source>
</evidence>
<proteinExistence type="predicted"/>
<accession>A0AAW7Z323</accession>
<dbReference type="Pfam" id="PF20125">
    <property type="entry name" value="DUF6515"/>
    <property type="match status" value="1"/>
</dbReference>
<dbReference type="InterPro" id="IPR045398">
    <property type="entry name" value="DUF6515"/>
</dbReference>
<dbReference type="RefSeq" id="WP_303538591.1">
    <property type="nucleotide sequence ID" value="NZ_JAUOQI010000008.1"/>
</dbReference>
<protein>
    <submittedName>
        <fullName evidence="2">DUF6515 family protein</fullName>
    </submittedName>
</protein>
<feature type="transmembrane region" description="Helical" evidence="1">
    <location>
        <begin position="39"/>
        <end position="59"/>
    </location>
</feature>
<keyword evidence="1" id="KW-1133">Transmembrane helix</keyword>
<organism evidence="2 3">
    <name type="scientific">Alteromonas stellipolaris</name>
    <dbReference type="NCBI Taxonomy" id="233316"/>
    <lineage>
        <taxon>Bacteria</taxon>
        <taxon>Pseudomonadati</taxon>
        <taxon>Pseudomonadota</taxon>
        <taxon>Gammaproteobacteria</taxon>
        <taxon>Alteromonadales</taxon>
        <taxon>Alteromonadaceae</taxon>
        <taxon>Alteromonas/Salinimonas group</taxon>
        <taxon>Alteromonas</taxon>
    </lineage>
</organism>